<dbReference type="PANTHER" id="PTHR42354">
    <property type="entry name" value="C2H2-TYPE DOMAIN-CONTAINING PROTEIN"/>
    <property type="match status" value="1"/>
</dbReference>
<reference evidence="3" key="2">
    <citation type="submission" date="2023-05" db="EMBL/GenBank/DDBJ databases">
        <authorList>
            <consortium name="Lawrence Berkeley National Laboratory"/>
            <person name="Steindorff A."/>
            <person name="Hensen N."/>
            <person name="Bonometti L."/>
            <person name="Westerberg I."/>
            <person name="Brannstrom I.O."/>
            <person name="Guillou S."/>
            <person name="Cros-Aarteil S."/>
            <person name="Calhoun S."/>
            <person name="Haridas S."/>
            <person name="Kuo A."/>
            <person name="Mondo S."/>
            <person name="Pangilinan J."/>
            <person name="Riley R."/>
            <person name="Labutti K."/>
            <person name="Andreopoulos B."/>
            <person name="Lipzen A."/>
            <person name="Chen C."/>
            <person name="Yanf M."/>
            <person name="Daum C."/>
            <person name="Ng V."/>
            <person name="Clum A."/>
            <person name="Ohm R."/>
            <person name="Martin F."/>
            <person name="Silar P."/>
            <person name="Natvig D."/>
            <person name="Lalanne C."/>
            <person name="Gautier V."/>
            <person name="Ament-Velasquez S.L."/>
            <person name="Kruys A."/>
            <person name="Hutchinson M.I."/>
            <person name="Powell A.J."/>
            <person name="Barry K."/>
            <person name="Miller A.N."/>
            <person name="Grigoriev I.V."/>
            <person name="Debuchy R."/>
            <person name="Gladieux P."/>
            <person name="Thoren M.H."/>
            <person name="Johannesson H."/>
        </authorList>
    </citation>
    <scope>NUCLEOTIDE SEQUENCE</scope>
    <source>
        <strain evidence="3">CBS 731.68</strain>
    </source>
</reference>
<feature type="transmembrane region" description="Helical" evidence="2">
    <location>
        <begin position="16"/>
        <end position="37"/>
    </location>
</feature>
<evidence type="ECO:0000256" key="1">
    <source>
        <dbReference type="SAM" id="MobiDB-lite"/>
    </source>
</evidence>
<evidence type="ECO:0000313" key="4">
    <source>
        <dbReference type="Proteomes" id="UP001302602"/>
    </source>
</evidence>
<name>A0AAN6TV30_9PEZI</name>
<keyword evidence="2" id="KW-0812">Transmembrane</keyword>
<sequence>MDSKELINEHKHIKQGFVLATLISTVAGTFITSLNLYDRLIEQRKQKKRDKGQNKRIKELEERLNEAEAEKKRLREGSSGGKDSHDGPDNFRNSLQQSSNAVQQEYERYFANLGSKFAQGDLVAQTQLQSQIILLQGSVIKLLEEALLTGTIPDINRLYNTSEFAREGSLRALRDQYQRLLESSAPVPQQRLRPGRPTGPVRRISSTPSLRDYYSSTAADSAIWTGQRQLGPAAPRKTLASYDRPPPPSDPLFCRLAQDVQRTDRPLDSCLTTTDRSPSSMCTTCGAAIGLDVWRVEKEVAVRGRESDDESEVIVVRTYLLTRRFLFKCHREGSEYACYLCFRNRDRDTVCRSEEGLVSHVTSKHSTAEYEADRDIRDLSRALPYR</sequence>
<feature type="region of interest" description="Disordered" evidence="1">
    <location>
        <begin position="44"/>
        <end position="98"/>
    </location>
</feature>
<dbReference type="EMBL" id="MU853235">
    <property type="protein sequence ID" value="KAK4121034.1"/>
    <property type="molecule type" value="Genomic_DNA"/>
</dbReference>
<keyword evidence="2" id="KW-0472">Membrane</keyword>
<dbReference type="GeneID" id="87822654"/>
<reference evidence="3" key="1">
    <citation type="journal article" date="2023" name="Mol. Phylogenet. Evol.">
        <title>Genome-scale phylogeny and comparative genomics of the fungal order Sordariales.</title>
        <authorList>
            <person name="Hensen N."/>
            <person name="Bonometti L."/>
            <person name="Westerberg I."/>
            <person name="Brannstrom I.O."/>
            <person name="Guillou S."/>
            <person name="Cros-Aarteil S."/>
            <person name="Calhoun S."/>
            <person name="Haridas S."/>
            <person name="Kuo A."/>
            <person name="Mondo S."/>
            <person name="Pangilinan J."/>
            <person name="Riley R."/>
            <person name="LaButti K."/>
            <person name="Andreopoulos B."/>
            <person name="Lipzen A."/>
            <person name="Chen C."/>
            <person name="Yan M."/>
            <person name="Daum C."/>
            <person name="Ng V."/>
            <person name="Clum A."/>
            <person name="Steindorff A."/>
            <person name="Ohm R.A."/>
            <person name="Martin F."/>
            <person name="Silar P."/>
            <person name="Natvig D.O."/>
            <person name="Lalanne C."/>
            <person name="Gautier V."/>
            <person name="Ament-Velasquez S.L."/>
            <person name="Kruys A."/>
            <person name="Hutchinson M.I."/>
            <person name="Powell A.J."/>
            <person name="Barry K."/>
            <person name="Miller A.N."/>
            <person name="Grigoriev I.V."/>
            <person name="Debuchy R."/>
            <person name="Gladieux P."/>
            <person name="Hiltunen Thoren M."/>
            <person name="Johannesson H."/>
        </authorList>
    </citation>
    <scope>NUCLEOTIDE SEQUENCE</scope>
    <source>
        <strain evidence="3">CBS 731.68</strain>
    </source>
</reference>
<keyword evidence="2" id="KW-1133">Transmembrane helix</keyword>
<dbReference type="PANTHER" id="PTHR42354:SF1">
    <property type="entry name" value="C2H2-TYPE DOMAIN-CONTAINING PROTEIN"/>
    <property type="match status" value="1"/>
</dbReference>
<feature type="compositionally biased region" description="Basic and acidic residues" evidence="1">
    <location>
        <begin position="51"/>
        <end position="89"/>
    </location>
</feature>
<feature type="region of interest" description="Disordered" evidence="1">
    <location>
        <begin position="188"/>
        <end position="207"/>
    </location>
</feature>
<dbReference type="AlphaFoldDB" id="A0AAN6TV30"/>
<evidence type="ECO:0000256" key="2">
    <source>
        <dbReference type="SAM" id="Phobius"/>
    </source>
</evidence>
<proteinExistence type="predicted"/>
<keyword evidence="4" id="KW-1185">Reference proteome</keyword>
<dbReference type="RefSeq" id="XP_062644805.1">
    <property type="nucleotide sequence ID" value="XM_062785888.1"/>
</dbReference>
<organism evidence="3 4">
    <name type="scientific">Parathielavia appendiculata</name>
    <dbReference type="NCBI Taxonomy" id="2587402"/>
    <lineage>
        <taxon>Eukaryota</taxon>
        <taxon>Fungi</taxon>
        <taxon>Dikarya</taxon>
        <taxon>Ascomycota</taxon>
        <taxon>Pezizomycotina</taxon>
        <taxon>Sordariomycetes</taxon>
        <taxon>Sordariomycetidae</taxon>
        <taxon>Sordariales</taxon>
        <taxon>Chaetomiaceae</taxon>
        <taxon>Parathielavia</taxon>
    </lineage>
</organism>
<gene>
    <name evidence="3" type="ORF">N657DRAFT_134009</name>
</gene>
<protein>
    <submittedName>
        <fullName evidence="3">Uncharacterized protein</fullName>
    </submittedName>
</protein>
<comment type="caution">
    <text evidence="3">The sequence shown here is derived from an EMBL/GenBank/DDBJ whole genome shotgun (WGS) entry which is preliminary data.</text>
</comment>
<dbReference type="Proteomes" id="UP001302602">
    <property type="component" value="Unassembled WGS sequence"/>
</dbReference>
<accession>A0AAN6TV30</accession>
<evidence type="ECO:0000313" key="3">
    <source>
        <dbReference type="EMBL" id="KAK4121034.1"/>
    </source>
</evidence>